<dbReference type="EMBL" id="BAHE01000014">
    <property type="protein sequence ID" value="GAC00254.1"/>
    <property type="molecule type" value="Genomic_DNA"/>
</dbReference>
<evidence type="ECO:0000313" key="2">
    <source>
        <dbReference type="Proteomes" id="UP000035058"/>
    </source>
</evidence>
<dbReference type="Proteomes" id="UP000035058">
    <property type="component" value="Unassembled WGS sequence"/>
</dbReference>
<keyword evidence="2" id="KW-1185">Reference proteome</keyword>
<evidence type="ECO:0000313" key="1">
    <source>
        <dbReference type="EMBL" id="GAC00254.1"/>
    </source>
</evidence>
<organism evidence="1 2">
    <name type="scientific">Gordonia namibiensis NBRC 108229</name>
    <dbReference type="NCBI Taxonomy" id="1208314"/>
    <lineage>
        <taxon>Bacteria</taxon>
        <taxon>Bacillati</taxon>
        <taxon>Actinomycetota</taxon>
        <taxon>Actinomycetes</taxon>
        <taxon>Mycobacteriales</taxon>
        <taxon>Gordoniaceae</taxon>
        <taxon>Gordonia</taxon>
    </lineage>
</organism>
<dbReference type="AlphaFoldDB" id="K6VVI7"/>
<comment type="caution">
    <text evidence="1">The sequence shown here is derived from an EMBL/GenBank/DDBJ whole genome shotgun (WGS) entry which is preliminary data.</text>
</comment>
<name>K6VVI7_9ACTN</name>
<sequence>MVRPAAHIRDTFFVDGPPNAIGHEHTPGRGRVPRYTGILIRTLNRVSARAVLKVNRAVARGTRAMSAGTRARTED</sequence>
<reference evidence="1 2" key="1">
    <citation type="submission" date="2012-08" db="EMBL/GenBank/DDBJ databases">
        <title>Whole genome shotgun sequence of Gordonia namibiensis NBRC 108229.</title>
        <authorList>
            <person name="Isaki-Nakamura S."/>
            <person name="Hosoyama A."/>
            <person name="Tsuchikane K."/>
            <person name="Katsumata H."/>
            <person name="Baba S."/>
            <person name="Yamazaki S."/>
            <person name="Fujita N."/>
        </authorList>
    </citation>
    <scope>NUCLEOTIDE SEQUENCE [LARGE SCALE GENOMIC DNA]</scope>
    <source>
        <strain evidence="1 2">NBRC 108229</strain>
    </source>
</reference>
<proteinExistence type="predicted"/>
<protein>
    <submittedName>
        <fullName evidence="1">Uncharacterized protein</fullName>
    </submittedName>
</protein>
<accession>K6VVI7</accession>
<gene>
    <name evidence="1" type="ORF">GONAM_14_01130</name>
</gene>